<dbReference type="AlphaFoldDB" id="A0A151QTN2"/>
<feature type="transmembrane region" description="Helical" evidence="1">
    <location>
        <begin position="31"/>
        <end position="52"/>
    </location>
</feature>
<name>A0A151QTN2_CAJCA</name>
<gene>
    <name evidence="2" type="ORF">KK1_045538</name>
</gene>
<evidence type="ECO:0008006" key="4">
    <source>
        <dbReference type="Google" id="ProtNLM"/>
    </source>
</evidence>
<protein>
    <recommendedName>
        <fullName evidence="4">DDE Tnp4 domain-containing protein</fullName>
    </recommendedName>
</protein>
<organism evidence="2 3">
    <name type="scientific">Cajanus cajan</name>
    <name type="common">Pigeon pea</name>
    <name type="synonym">Cajanus indicus</name>
    <dbReference type="NCBI Taxonomy" id="3821"/>
    <lineage>
        <taxon>Eukaryota</taxon>
        <taxon>Viridiplantae</taxon>
        <taxon>Streptophyta</taxon>
        <taxon>Embryophyta</taxon>
        <taxon>Tracheophyta</taxon>
        <taxon>Spermatophyta</taxon>
        <taxon>Magnoliopsida</taxon>
        <taxon>eudicotyledons</taxon>
        <taxon>Gunneridae</taxon>
        <taxon>Pentapetalae</taxon>
        <taxon>rosids</taxon>
        <taxon>fabids</taxon>
        <taxon>Fabales</taxon>
        <taxon>Fabaceae</taxon>
        <taxon>Papilionoideae</taxon>
        <taxon>50 kb inversion clade</taxon>
        <taxon>NPAAA clade</taxon>
        <taxon>indigoferoid/millettioid clade</taxon>
        <taxon>Phaseoleae</taxon>
        <taxon>Cajanus</taxon>
    </lineage>
</organism>
<evidence type="ECO:0000256" key="1">
    <source>
        <dbReference type="SAM" id="Phobius"/>
    </source>
</evidence>
<keyword evidence="1" id="KW-0812">Transmembrane</keyword>
<keyword evidence="1" id="KW-1133">Transmembrane helix</keyword>
<dbReference type="Gramene" id="C.cajan_43201.t">
    <property type="protein sequence ID" value="C.cajan_43201.t"/>
    <property type="gene ID" value="C.cajan_43201"/>
</dbReference>
<dbReference type="Proteomes" id="UP000075243">
    <property type="component" value="Unassembled WGS sequence"/>
</dbReference>
<accession>A0A151QTN2</accession>
<dbReference type="EMBL" id="KQ484837">
    <property type="protein sequence ID" value="KYP33596.1"/>
    <property type="molecule type" value="Genomic_DNA"/>
</dbReference>
<keyword evidence="1" id="KW-0472">Membrane</keyword>
<keyword evidence="3" id="KW-1185">Reference proteome</keyword>
<sequence length="58" mass="6763">MVKGQDVSNYRNHHEKISKNVLSTCNFDLEFMYVLSGWAELVLICVALHNFLCKRLSF</sequence>
<reference evidence="2" key="1">
    <citation type="journal article" date="2012" name="Nat. Biotechnol.">
        <title>Draft genome sequence of pigeonpea (Cajanus cajan), an orphan legume crop of resource-poor farmers.</title>
        <authorList>
            <person name="Varshney R.K."/>
            <person name="Chen W."/>
            <person name="Li Y."/>
            <person name="Bharti A.K."/>
            <person name="Saxena R.K."/>
            <person name="Schlueter J.A."/>
            <person name="Donoghue M.T."/>
            <person name="Azam S."/>
            <person name="Fan G."/>
            <person name="Whaley A.M."/>
            <person name="Farmer A.D."/>
            <person name="Sheridan J."/>
            <person name="Iwata A."/>
            <person name="Tuteja R."/>
            <person name="Penmetsa R.V."/>
            <person name="Wu W."/>
            <person name="Upadhyaya H.D."/>
            <person name="Yang S.P."/>
            <person name="Shah T."/>
            <person name="Saxena K.B."/>
            <person name="Michael T."/>
            <person name="McCombie W.R."/>
            <person name="Yang B."/>
            <person name="Zhang G."/>
            <person name="Yang H."/>
            <person name="Wang J."/>
            <person name="Spillane C."/>
            <person name="Cook D.R."/>
            <person name="May G.D."/>
            <person name="Xu X."/>
            <person name="Jackson S.A."/>
        </authorList>
    </citation>
    <scope>NUCLEOTIDE SEQUENCE [LARGE SCALE GENOMIC DNA]</scope>
</reference>
<proteinExistence type="predicted"/>
<evidence type="ECO:0000313" key="3">
    <source>
        <dbReference type="Proteomes" id="UP000075243"/>
    </source>
</evidence>
<evidence type="ECO:0000313" key="2">
    <source>
        <dbReference type="EMBL" id="KYP33596.1"/>
    </source>
</evidence>